<protein>
    <recommendedName>
        <fullName evidence="2">Glycosyltransferase 2-like domain-containing protein</fullName>
    </recommendedName>
</protein>
<dbReference type="Pfam" id="PF00535">
    <property type="entry name" value="Glycos_transf_2"/>
    <property type="match status" value="1"/>
</dbReference>
<feature type="compositionally biased region" description="Low complexity" evidence="1">
    <location>
        <begin position="619"/>
        <end position="640"/>
    </location>
</feature>
<evidence type="ECO:0000259" key="2">
    <source>
        <dbReference type="Pfam" id="PF00535"/>
    </source>
</evidence>
<gene>
    <name evidence="3" type="ORF">AVDCRST_MAG20-2685</name>
</gene>
<dbReference type="EMBL" id="CADCSY010000126">
    <property type="protein sequence ID" value="CAA9260635.1"/>
    <property type="molecule type" value="Genomic_DNA"/>
</dbReference>
<dbReference type="SUPFAM" id="SSF53448">
    <property type="entry name" value="Nucleotide-diphospho-sugar transferases"/>
    <property type="match status" value="1"/>
</dbReference>
<evidence type="ECO:0000256" key="1">
    <source>
        <dbReference type="SAM" id="MobiDB-lite"/>
    </source>
</evidence>
<accession>A0A6J4IUX3</accession>
<dbReference type="InterPro" id="IPR001173">
    <property type="entry name" value="Glyco_trans_2-like"/>
</dbReference>
<reference evidence="3" key="1">
    <citation type="submission" date="2020-02" db="EMBL/GenBank/DDBJ databases">
        <authorList>
            <person name="Meier V. D."/>
        </authorList>
    </citation>
    <scope>NUCLEOTIDE SEQUENCE</scope>
    <source>
        <strain evidence="3">AVDCRST_MAG20</strain>
    </source>
</reference>
<feature type="domain" description="Glycosyltransferase 2-like" evidence="2">
    <location>
        <begin position="348"/>
        <end position="474"/>
    </location>
</feature>
<dbReference type="AlphaFoldDB" id="A0A6J4IUX3"/>
<sequence>MSPSARAAKPKASLQVEHVHLIAQDALLLTGTTPAAELPGRVAFVTLSTTAVLEHDALVLERGDRPDGRAWFLVATIPADEGDGGRTASIEIGSGPSAVSVAVPDRSSAVPDLQSLVLHLVTAVPDGARADVLEWLCRFEGRTTSEDPTSLSESLFAVREVLRERLPVCQLLPEARHGLSVDLVLAADERTFYLKGWSRSAGAPLARLTAVSPEGDRSELLPRAFRHVRGDVAEFYAACARPEEDSRYGFIATVRLPAPSGRAAGWVVEAVDADGVGVEALGPAVQDDVAAARQLVLFDAAYELPGEDTLRATHLAPALARLQGRLHGSIGAARIDDYGPQPADPAVTIIVPLYQRLEFVEHQLAQFVHDDEVSANELLYVLDSPTDEAWLRHLATSLFPLYRVPFRTVVMSANGGFAAANNVAASIARGRKLLLVNSDVIPDRPGWVGRMAEFYDETPGIGALGVKLLYEDDSLQHAGLFFKRVADGTTWNNEHLFKGLHRSFPGANVTRPVPAVTAACMMVDRQLFADMGGLSTAYVQGDYEDSDFCLRLARSGKETWYLPSVELYHLEGQSYPSVLRAQTTGYNQWLHTHLWDEDIEAIAAAWEAAPPGQVPAAPPAVRRNRPATPRAPKAPVTAQS</sequence>
<dbReference type="PANTHER" id="PTHR43179:SF7">
    <property type="entry name" value="RHAMNOSYLTRANSFERASE WBBL"/>
    <property type="match status" value="1"/>
</dbReference>
<dbReference type="PANTHER" id="PTHR43179">
    <property type="entry name" value="RHAMNOSYLTRANSFERASE WBBL"/>
    <property type="match status" value="1"/>
</dbReference>
<proteinExistence type="predicted"/>
<organism evidence="3">
    <name type="scientific">uncultured Acidimicrobiales bacterium</name>
    <dbReference type="NCBI Taxonomy" id="310071"/>
    <lineage>
        <taxon>Bacteria</taxon>
        <taxon>Bacillati</taxon>
        <taxon>Actinomycetota</taxon>
        <taxon>Acidimicrobiia</taxon>
        <taxon>Acidimicrobiales</taxon>
        <taxon>environmental samples</taxon>
    </lineage>
</organism>
<feature type="region of interest" description="Disordered" evidence="1">
    <location>
        <begin position="611"/>
        <end position="640"/>
    </location>
</feature>
<name>A0A6J4IUX3_9ACTN</name>
<dbReference type="InterPro" id="IPR029044">
    <property type="entry name" value="Nucleotide-diphossugar_trans"/>
</dbReference>
<dbReference type="Gene3D" id="3.90.550.10">
    <property type="entry name" value="Spore Coat Polysaccharide Biosynthesis Protein SpsA, Chain A"/>
    <property type="match status" value="1"/>
</dbReference>
<evidence type="ECO:0000313" key="3">
    <source>
        <dbReference type="EMBL" id="CAA9260635.1"/>
    </source>
</evidence>